<dbReference type="Gene3D" id="3.40.50.1820">
    <property type="entry name" value="alpha/beta hydrolase"/>
    <property type="match status" value="1"/>
</dbReference>
<dbReference type="Proteomes" id="UP000218796">
    <property type="component" value="Unassembled WGS sequence"/>
</dbReference>
<dbReference type="GO" id="GO:0016788">
    <property type="term" value="F:hydrolase activity, acting on ester bonds"/>
    <property type="evidence" value="ECO:0007669"/>
    <property type="project" value="TreeGrafter"/>
</dbReference>
<feature type="chain" id="PRO_5012358551" evidence="3">
    <location>
        <begin position="20"/>
        <end position="308"/>
    </location>
</feature>
<dbReference type="Pfam" id="PF00756">
    <property type="entry name" value="Esterase"/>
    <property type="match status" value="1"/>
</dbReference>
<evidence type="ECO:0000256" key="3">
    <source>
        <dbReference type="SAM" id="SignalP"/>
    </source>
</evidence>
<organism evidence="4 5">
    <name type="scientific">Hafnia paralvei</name>
    <dbReference type="NCBI Taxonomy" id="546367"/>
    <lineage>
        <taxon>Bacteria</taxon>
        <taxon>Pseudomonadati</taxon>
        <taxon>Pseudomonadota</taxon>
        <taxon>Gammaproteobacteria</taxon>
        <taxon>Enterobacterales</taxon>
        <taxon>Hafniaceae</taxon>
        <taxon>Hafnia</taxon>
    </lineage>
</organism>
<keyword evidence="2" id="KW-0378">Hydrolase</keyword>
<evidence type="ECO:0000313" key="5">
    <source>
        <dbReference type="Proteomes" id="UP000218796"/>
    </source>
</evidence>
<accession>A0A2A2MGI7</accession>
<keyword evidence="5" id="KW-1185">Reference proteome</keyword>
<dbReference type="SUPFAM" id="SSF53474">
    <property type="entry name" value="alpha/beta-Hydrolases"/>
    <property type="match status" value="1"/>
</dbReference>
<comment type="similarity">
    <text evidence="1">Belongs to the esterase D family.</text>
</comment>
<comment type="caution">
    <text evidence="4">The sequence shown here is derived from an EMBL/GenBank/DDBJ whole genome shotgun (WGS) entry which is preliminary data.</text>
</comment>
<dbReference type="InterPro" id="IPR000801">
    <property type="entry name" value="Esterase-like"/>
</dbReference>
<dbReference type="InterPro" id="IPR029058">
    <property type="entry name" value="AB_hydrolase_fold"/>
</dbReference>
<dbReference type="EMBL" id="NQMS01000001">
    <property type="protein sequence ID" value="PAV98095.1"/>
    <property type="molecule type" value="Genomic_DNA"/>
</dbReference>
<dbReference type="OrthoDB" id="9784036at2"/>
<evidence type="ECO:0000256" key="1">
    <source>
        <dbReference type="ARBA" id="ARBA00005622"/>
    </source>
</evidence>
<dbReference type="RefSeq" id="WP_039187182.1">
    <property type="nucleotide sequence ID" value="NZ_CAUFSP010000002.1"/>
</dbReference>
<keyword evidence="3" id="KW-0732">Signal</keyword>
<proteinExistence type="inferred from homology"/>
<feature type="signal peptide" evidence="3">
    <location>
        <begin position="1"/>
        <end position="19"/>
    </location>
</feature>
<evidence type="ECO:0000313" key="4">
    <source>
        <dbReference type="EMBL" id="PAV98095.1"/>
    </source>
</evidence>
<protein>
    <submittedName>
        <fullName evidence="4">Esterase</fullName>
    </submittedName>
</protein>
<gene>
    <name evidence="4" type="ORF">CJD50_01005</name>
</gene>
<dbReference type="PANTHER" id="PTHR40841">
    <property type="entry name" value="SIDEROPHORE TRIACETYLFUSARININE C ESTERASE"/>
    <property type="match status" value="1"/>
</dbReference>
<dbReference type="AlphaFoldDB" id="A0A2A2MGI7"/>
<evidence type="ECO:0000256" key="2">
    <source>
        <dbReference type="ARBA" id="ARBA00022801"/>
    </source>
</evidence>
<name>A0A2A2MGI7_9GAMM</name>
<dbReference type="PANTHER" id="PTHR40841:SF2">
    <property type="entry name" value="SIDEROPHORE-DEGRADING ESTERASE (EUROFUNG)"/>
    <property type="match status" value="1"/>
</dbReference>
<dbReference type="InterPro" id="IPR052558">
    <property type="entry name" value="Siderophore_Hydrolase_D"/>
</dbReference>
<sequence>MLRYLLGIIVALLPFISAANPDTASSPYQIPDTQIFTFHSPQNGDYKIMVYVPKTKPSAQGWPVMYILDGDTYFAQAASLLAQQSCARCALEPGVIVAIGYDGKSRRDRDYRPHVQKIAQEHNPQGGTYPTGAAGQSDLFFAFIEDELKPDIAQRFPIDKQRQGLFGHSYGGLFTIDMATKHPQSFTNWFASSPSVWWNQRYLQQQAEQFLVNKRPMVSPSGIIRLSVGGDEQTLQPFEQKLPEEKQAILKQHRTQRAMVDGVKTLNDTLKKIDGYSEKVSFQCYPHQSHISVSSMALSDALKIHFAR</sequence>
<reference evidence="4 5" key="1">
    <citation type="submission" date="2017-08" db="EMBL/GenBank/DDBJ databases">
        <title>Draft Genome Sequence of Hafnia alvei CITHA-6 Isolated from Raw Bovine Milk.</title>
        <authorList>
            <person name="Culligan E.P."/>
            <person name="Mcsweeney A."/>
            <person name="O'Doherty C."/>
            <person name="Gleeson E."/>
            <person name="O'Riordan D."/>
            <person name="Sleator R.D."/>
        </authorList>
    </citation>
    <scope>NUCLEOTIDE SEQUENCE [LARGE SCALE GENOMIC DNA]</scope>
    <source>
        <strain evidence="4 5">CITHA-6</strain>
    </source>
</reference>